<organism evidence="2">
    <name type="scientific">uncultured Caudovirales phage</name>
    <dbReference type="NCBI Taxonomy" id="2100421"/>
    <lineage>
        <taxon>Viruses</taxon>
        <taxon>Duplodnaviria</taxon>
        <taxon>Heunggongvirae</taxon>
        <taxon>Uroviricota</taxon>
        <taxon>Caudoviricetes</taxon>
        <taxon>Peduoviridae</taxon>
        <taxon>Maltschvirus</taxon>
        <taxon>Maltschvirus maltsch</taxon>
    </lineage>
</organism>
<gene>
    <name evidence="2" type="ORF">UFOVP630_25</name>
</gene>
<dbReference type="NCBIfam" id="TIGR01547">
    <property type="entry name" value="phage_term_2"/>
    <property type="match status" value="1"/>
</dbReference>
<accession>A0A6J5N5V0</accession>
<feature type="domain" description="Phage terminase large subunit N-terminal" evidence="1">
    <location>
        <begin position="26"/>
        <end position="209"/>
    </location>
</feature>
<dbReference type="Gene3D" id="3.30.420.280">
    <property type="match status" value="1"/>
</dbReference>
<dbReference type="InterPro" id="IPR027417">
    <property type="entry name" value="P-loop_NTPase"/>
</dbReference>
<dbReference type="PANTHER" id="PTHR39184:SF1">
    <property type="entry name" value="PBSX PHAGE TERMINASE LARGE SUBUNIT"/>
    <property type="match status" value="1"/>
</dbReference>
<dbReference type="InterPro" id="IPR035412">
    <property type="entry name" value="Terminase_L_N"/>
</dbReference>
<name>A0A6J5N5V0_9CAUD</name>
<dbReference type="EMBL" id="LR796607">
    <property type="protein sequence ID" value="CAB4154136.1"/>
    <property type="molecule type" value="Genomic_DNA"/>
</dbReference>
<proteinExistence type="predicted"/>
<evidence type="ECO:0000313" key="2">
    <source>
        <dbReference type="EMBL" id="CAB4154136.1"/>
    </source>
</evidence>
<dbReference type="Gene3D" id="3.40.50.300">
    <property type="entry name" value="P-loop containing nucleotide triphosphate hydrolases"/>
    <property type="match status" value="1"/>
</dbReference>
<evidence type="ECO:0000259" key="1">
    <source>
        <dbReference type="Pfam" id="PF04466"/>
    </source>
</evidence>
<sequence>MAELTIKQTEVFNWNLDALNNNDIRFIINQGGSRSSKTYSLCQMVIVYCLTTPNKMVSIIRKTFPTLRGTVMRDFFEVMNELGLYNQSSHHKTENIYHFPNGSMVEFFGADNEQKLRGRKRDVLWVNESNELNFEEFTQLNMRTTEKLIFDFNPSENFHWLYDLISRPESKLIHSTYKNNPFLSDSQVNEIENLIMYDESYYKIYALGEKGSGKTTIYTHWKYYETLPEIKDTVYGLDFGFNHPTSLVEMNWIDNTCYVKQLIYNSGLTSMDLVKMMDDLGVDKKKEIACDAARPEIIEDLRRKGYNAKPAIKDVKDGIDSVKSSQLFIHKESLDVLKEISAYKWKTNGDILLDEPVKVYDDAMDAMRYAIHWWKSKNKKTDNNVYRIRY</sequence>
<protein>
    <submittedName>
        <fullName evidence="2">XtmB Phage terminase large subunit</fullName>
    </submittedName>
</protein>
<reference evidence="2" key="1">
    <citation type="submission" date="2020-04" db="EMBL/GenBank/DDBJ databases">
        <authorList>
            <person name="Chiriac C."/>
            <person name="Salcher M."/>
            <person name="Ghai R."/>
            <person name="Kavagutti S V."/>
        </authorList>
    </citation>
    <scope>NUCLEOTIDE SEQUENCE</scope>
</reference>
<dbReference type="PANTHER" id="PTHR39184">
    <property type="match status" value="1"/>
</dbReference>
<dbReference type="InterPro" id="IPR052380">
    <property type="entry name" value="Viral_DNA_packaging_terminase"/>
</dbReference>
<dbReference type="InterPro" id="IPR006437">
    <property type="entry name" value="Phage_terminase_lsu"/>
</dbReference>
<dbReference type="Pfam" id="PF04466">
    <property type="entry name" value="Terminase_3"/>
    <property type="match status" value="1"/>
</dbReference>